<accession>A0A2A7MP18</accession>
<evidence type="ECO:0000256" key="5">
    <source>
        <dbReference type="ARBA" id="ARBA00022692"/>
    </source>
</evidence>
<dbReference type="Gene3D" id="1.20.1740.10">
    <property type="entry name" value="Amino acid/polyamine transporter I"/>
    <property type="match status" value="1"/>
</dbReference>
<name>A0A2A7MP18_MYCAG</name>
<feature type="transmembrane region" description="Helical" evidence="8">
    <location>
        <begin position="115"/>
        <end position="135"/>
    </location>
</feature>
<gene>
    <name evidence="9" type="ORF">CQY20_31550</name>
</gene>
<reference evidence="9 10" key="1">
    <citation type="submission" date="2017-10" db="EMBL/GenBank/DDBJ databases">
        <title>The new phylogeny of genus Mycobacterium.</title>
        <authorList>
            <person name="Tortoli E."/>
            <person name="Trovato A."/>
            <person name="Cirillo D.M."/>
        </authorList>
    </citation>
    <scope>NUCLEOTIDE SEQUENCE [LARGE SCALE GENOMIC DNA]</scope>
    <source>
        <strain evidence="9 10">CCUG37673</strain>
    </source>
</reference>
<comment type="function">
    <text evidence="1">Probable amino-acid or metabolite transport protein.</text>
</comment>
<dbReference type="GO" id="GO:0022857">
    <property type="term" value="F:transmembrane transporter activity"/>
    <property type="evidence" value="ECO:0007669"/>
    <property type="project" value="InterPro"/>
</dbReference>
<dbReference type="OrthoDB" id="9762947at2"/>
<dbReference type="Proteomes" id="UP000220914">
    <property type="component" value="Unassembled WGS sequence"/>
</dbReference>
<dbReference type="AlphaFoldDB" id="A0A2A7MP18"/>
<dbReference type="EMBL" id="PDCP01000125">
    <property type="protein sequence ID" value="PEG33300.1"/>
    <property type="molecule type" value="Genomic_DNA"/>
</dbReference>
<evidence type="ECO:0000256" key="7">
    <source>
        <dbReference type="ARBA" id="ARBA00023136"/>
    </source>
</evidence>
<comment type="similarity">
    <text evidence="3">Belongs to the amino acid-polyamine-organocation (APC) superfamily.</text>
</comment>
<protein>
    <submittedName>
        <fullName evidence="9">Amino acid permease</fullName>
    </submittedName>
</protein>
<keyword evidence="5 8" id="KW-0812">Transmembrane</keyword>
<comment type="caution">
    <text evidence="9">The sequence shown here is derived from an EMBL/GenBank/DDBJ whole genome shotgun (WGS) entry which is preliminary data.</text>
</comment>
<evidence type="ECO:0000256" key="3">
    <source>
        <dbReference type="ARBA" id="ARBA00009523"/>
    </source>
</evidence>
<feature type="transmembrane region" description="Helical" evidence="8">
    <location>
        <begin position="386"/>
        <end position="405"/>
    </location>
</feature>
<dbReference type="Pfam" id="PF13520">
    <property type="entry name" value="AA_permease_2"/>
    <property type="match status" value="1"/>
</dbReference>
<evidence type="ECO:0000313" key="9">
    <source>
        <dbReference type="EMBL" id="PEG33300.1"/>
    </source>
</evidence>
<dbReference type="PANTHER" id="PTHR42770:SF16">
    <property type="entry name" value="AMINO ACID PERMEASE"/>
    <property type="match status" value="1"/>
</dbReference>
<keyword evidence="4" id="KW-1003">Cell membrane</keyword>
<dbReference type="GO" id="GO:0005886">
    <property type="term" value="C:plasma membrane"/>
    <property type="evidence" value="ECO:0007669"/>
    <property type="project" value="UniProtKB-SubCell"/>
</dbReference>
<evidence type="ECO:0000256" key="6">
    <source>
        <dbReference type="ARBA" id="ARBA00022989"/>
    </source>
</evidence>
<keyword evidence="7 8" id="KW-0472">Membrane</keyword>
<feature type="transmembrane region" description="Helical" evidence="8">
    <location>
        <begin position="325"/>
        <end position="346"/>
    </location>
</feature>
<feature type="transmembrane region" description="Helical" evidence="8">
    <location>
        <begin position="147"/>
        <end position="166"/>
    </location>
</feature>
<evidence type="ECO:0000256" key="4">
    <source>
        <dbReference type="ARBA" id="ARBA00022475"/>
    </source>
</evidence>
<feature type="transmembrane region" description="Helical" evidence="8">
    <location>
        <begin position="358"/>
        <end position="379"/>
    </location>
</feature>
<proteinExistence type="inferred from homology"/>
<keyword evidence="10" id="KW-1185">Reference proteome</keyword>
<feature type="transmembrane region" description="Helical" evidence="8">
    <location>
        <begin position="224"/>
        <end position="246"/>
    </location>
</feature>
<organism evidence="9 10">
    <name type="scientific">Mycolicibacterium agri</name>
    <name type="common">Mycobacterium agri</name>
    <dbReference type="NCBI Taxonomy" id="36811"/>
    <lineage>
        <taxon>Bacteria</taxon>
        <taxon>Bacillati</taxon>
        <taxon>Actinomycetota</taxon>
        <taxon>Actinomycetes</taxon>
        <taxon>Mycobacteriales</taxon>
        <taxon>Mycobacteriaceae</taxon>
        <taxon>Mycolicibacterium</taxon>
    </lineage>
</organism>
<dbReference type="InterPro" id="IPR050367">
    <property type="entry name" value="APC_superfamily"/>
</dbReference>
<keyword evidence="6 8" id="KW-1133">Transmembrane helix</keyword>
<feature type="transmembrane region" description="Helical" evidence="8">
    <location>
        <begin position="39"/>
        <end position="60"/>
    </location>
</feature>
<dbReference type="PANTHER" id="PTHR42770">
    <property type="entry name" value="AMINO ACID TRANSPORTER-RELATED"/>
    <property type="match status" value="1"/>
</dbReference>
<evidence type="ECO:0000256" key="1">
    <source>
        <dbReference type="ARBA" id="ARBA00002249"/>
    </source>
</evidence>
<dbReference type="PIRSF" id="PIRSF006060">
    <property type="entry name" value="AA_transporter"/>
    <property type="match status" value="1"/>
</dbReference>
<feature type="transmembrane region" description="Helical" evidence="8">
    <location>
        <begin position="274"/>
        <end position="304"/>
    </location>
</feature>
<feature type="transmembrane region" description="Helical" evidence="8">
    <location>
        <begin position="411"/>
        <end position="429"/>
    </location>
</feature>
<comment type="subcellular location">
    <subcellularLocation>
        <location evidence="2">Cell membrane</location>
        <topology evidence="2">Multi-pass membrane protein</topology>
    </subcellularLocation>
</comment>
<evidence type="ECO:0000313" key="10">
    <source>
        <dbReference type="Proteomes" id="UP000220914"/>
    </source>
</evidence>
<feature type="transmembrane region" description="Helical" evidence="8">
    <location>
        <begin position="12"/>
        <end position="33"/>
    </location>
</feature>
<feature type="transmembrane region" description="Helical" evidence="8">
    <location>
        <begin position="81"/>
        <end position="103"/>
    </location>
</feature>
<dbReference type="InterPro" id="IPR002293">
    <property type="entry name" value="AA/rel_permease1"/>
</dbReference>
<feature type="transmembrane region" description="Helical" evidence="8">
    <location>
        <begin position="186"/>
        <end position="203"/>
    </location>
</feature>
<sequence>MRRSLSTADLVIYGLIFMVPIAPFAIFGSVFSLSGGMVALAYCIGLVAMLFTANSYAQMARAFPIAGSVYSYAGRGIGKPVGFVSGWAMLLDYIFVPALLYLASSLAMHATIPAVPAWVWLIGFVVLNTVINYLGITLTARINRVMIVLELIVLAIFLVIGLAAVAQGKGRGFNFSAFFDSGNFSLTMVLSAVSVAALSFLGFDAISTLAEEHKGTAHQLGRSMLIALVLVGVLFVVQTWVASMLVENPERLIAEGDSEGVAFYDAAGFAGGHWLYILTAVATAIAWGFADAMVAQAATSRLLFAMARDRQLPKFLRRIDPKHDVPVAATLLVAIVSLVFGIYLTLLPNGLTVISSLVNFGALTAFAILNVAVIWYYIGKQHSRRWLVHLVFPVVGLVVLVFVLFNARSSAQIVGLAWLAIGAVLGVILRRRGIDTTIAAAE</sequence>
<evidence type="ECO:0000256" key="2">
    <source>
        <dbReference type="ARBA" id="ARBA00004651"/>
    </source>
</evidence>
<evidence type="ECO:0000256" key="8">
    <source>
        <dbReference type="SAM" id="Phobius"/>
    </source>
</evidence>